<evidence type="ECO:0000256" key="6">
    <source>
        <dbReference type="ARBA" id="ARBA00023152"/>
    </source>
</evidence>
<comment type="pathway">
    <text evidence="8 9">Carbohydrate biosynthesis; gluconeogenesis.</text>
</comment>
<evidence type="ECO:0000256" key="5">
    <source>
        <dbReference type="ARBA" id="ARBA00022490"/>
    </source>
</evidence>
<comment type="pathway">
    <text evidence="2">Carbohydrate metabolism; erythritol degradation.</text>
</comment>
<dbReference type="RefSeq" id="WP_126761224.1">
    <property type="nucleotide sequence ID" value="NZ_JBHLTZ010000004.1"/>
</dbReference>
<keyword evidence="6 8" id="KW-0324">Glycolysis</keyword>
<dbReference type="AlphaFoldDB" id="A0A432XZI2"/>
<accession>A0A432XZI2</accession>
<proteinExistence type="inferred from homology"/>
<evidence type="ECO:0000256" key="9">
    <source>
        <dbReference type="RuleBase" id="RU363013"/>
    </source>
</evidence>
<evidence type="ECO:0000256" key="8">
    <source>
        <dbReference type="HAMAP-Rule" id="MF_00147"/>
    </source>
</evidence>
<evidence type="ECO:0000313" key="10">
    <source>
        <dbReference type="EMBL" id="RUO54120.1"/>
    </source>
</evidence>
<feature type="binding site" evidence="8">
    <location>
        <position position="177"/>
    </location>
    <ligand>
        <name>substrate</name>
    </ligand>
</feature>
<name>A0A432XZI2_9GAMM</name>
<comment type="catalytic activity">
    <reaction evidence="8 9">
        <text>D-glyceraldehyde 3-phosphate = dihydroxyacetone phosphate</text>
        <dbReference type="Rhea" id="RHEA:18585"/>
        <dbReference type="ChEBI" id="CHEBI:57642"/>
        <dbReference type="ChEBI" id="CHEBI:59776"/>
        <dbReference type="EC" id="5.3.1.1"/>
    </reaction>
</comment>
<dbReference type="SUPFAM" id="SSF51351">
    <property type="entry name" value="Triosephosphate isomerase (TIM)"/>
    <property type="match status" value="1"/>
</dbReference>
<dbReference type="InterPro" id="IPR013785">
    <property type="entry name" value="Aldolase_TIM"/>
</dbReference>
<protein>
    <recommendedName>
        <fullName evidence="8 9">Triosephosphate isomerase</fullName>
        <shortName evidence="8">TIM</shortName>
        <shortName evidence="8">TPI</shortName>
        <ecNumber evidence="8 9">5.3.1.1</ecNumber>
    </recommendedName>
    <alternativeName>
        <fullName evidence="8">Triose-phosphate isomerase</fullName>
    </alternativeName>
</protein>
<dbReference type="EC" id="5.3.1.1" evidence="8 9"/>
<dbReference type="FunFam" id="3.20.20.70:FF:000016">
    <property type="entry name" value="Triosephosphate isomerase"/>
    <property type="match status" value="1"/>
</dbReference>
<dbReference type="GO" id="GO:0006094">
    <property type="term" value="P:gluconeogenesis"/>
    <property type="evidence" value="ECO:0007669"/>
    <property type="project" value="UniProtKB-UniRule"/>
</dbReference>
<dbReference type="CDD" id="cd00311">
    <property type="entry name" value="TIM"/>
    <property type="match status" value="1"/>
</dbReference>
<gene>
    <name evidence="8" type="primary">tpiA</name>
    <name evidence="10" type="ORF">CWI69_01430</name>
</gene>
<evidence type="ECO:0000256" key="3">
    <source>
        <dbReference type="ARBA" id="ARBA00007422"/>
    </source>
</evidence>
<reference evidence="11" key="1">
    <citation type="journal article" date="2018" name="Front. Microbiol.">
        <title>Genome-Based Analysis Reveals the Taxonomy and Diversity of the Family Idiomarinaceae.</title>
        <authorList>
            <person name="Liu Y."/>
            <person name="Lai Q."/>
            <person name="Shao Z."/>
        </authorList>
    </citation>
    <scope>NUCLEOTIDE SEQUENCE [LARGE SCALE GENOMIC DNA]</scope>
    <source>
        <strain evidence="11">BH195</strain>
    </source>
</reference>
<comment type="similarity">
    <text evidence="3 8 9">Belongs to the triosephosphate isomerase family.</text>
</comment>
<dbReference type="GO" id="GO:0005829">
    <property type="term" value="C:cytosol"/>
    <property type="evidence" value="ECO:0007669"/>
    <property type="project" value="TreeGrafter"/>
</dbReference>
<comment type="function">
    <text evidence="8">Involved in the gluconeogenesis. Catalyzes stereospecifically the conversion of dihydroxyacetone phosphate (DHAP) to D-glyceraldehyde-3-phosphate (G3P).</text>
</comment>
<dbReference type="GO" id="GO:0019563">
    <property type="term" value="P:glycerol catabolic process"/>
    <property type="evidence" value="ECO:0007669"/>
    <property type="project" value="TreeGrafter"/>
</dbReference>
<dbReference type="InterPro" id="IPR035990">
    <property type="entry name" value="TIM_sf"/>
</dbReference>
<evidence type="ECO:0000313" key="11">
    <source>
        <dbReference type="Proteomes" id="UP000287198"/>
    </source>
</evidence>
<sequence>MQRQPLVIANWKMNGSRLLTSQLAAALREQAALLNDVAVVVCPPAVLLPNWQQEVFYDAVHLGAQDANEHAAGAHTGEHSLQLLSEAGADYVLVGHSERRQYYGDSSARVQAKVDAVLAHAGQKLKVVLCVGEQEHERDNGETVKVIEGQLATALANVSAAQLAHVVIAYEPVWAIGTGKTASPQQAQEVHAFIRNWLQQQYAAAAETVPLLYGGSVKADSAPALFAETDIDGGLIGGASLEPDAFLAICRAAQARRS</sequence>
<feature type="active site" description="Proton acceptor" evidence="8">
    <location>
        <position position="171"/>
    </location>
</feature>
<dbReference type="InterPro" id="IPR000652">
    <property type="entry name" value="Triosephosphate_isomerase"/>
</dbReference>
<dbReference type="EMBL" id="PIPW01000001">
    <property type="protein sequence ID" value="RUO54120.1"/>
    <property type="molecule type" value="Genomic_DNA"/>
</dbReference>
<evidence type="ECO:0000256" key="2">
    <source>
        <dbReference type="ARBA" id="ARBA00004939"/>
    </source>
</evidence>
<dbReference type="UniPathway" id="UPA00138"/>
<dbReference type="PANTHER" id="PTHR21139">
    <property type="entry name" value="TRIOSEPHOSPHATE ISOMERASE"/>
    <property type="match status" value="1"/>
</dbReference>
<dbReference type="OrthoDB" id="9809429at2"/>
<feature type="binding site" evidence="8">
    <location>
        <begin position="10"/>
        <end position="12"/>
    </location>
    <ligand>
        <name>substrate</name>
    </ligand>
</feature>
<comment type="caution">
    <text evidence="10">The sequence shown here is derived from an EMBL/GenBank/DDBJ whole genome shotgun (WGS) entry which is preliminary data.</text>
</comment>
<dbReference type="HAMAP" id="MF_00147_B">
    <property type="entry name" value="TIM_B"/>
    <property type="match status" value="1"/>
</dbReference>
<dbReference type="GO" id="GO:0046166">
    <property type="term" value="P:glyceraldehyde-3-phosphate biosynthetic process"/>
    <property type="evidence" value="ECO:0007669"/>
    <property type="project" value="TreeGrafter"/>
</dbReference>
<evidence type="ECO:0000256" key="1">
    <source>
        <dbReference type="ARBA" id="ARBA00004680"/>
    </source>
</evidence>
<dbReference type="Gene3D" id="3.20.20.70">
    <property type="entry name" value="Aldolase class I"/>
    <property type="match status" value="1"/>
</dbReference>
<keyword evidence="4 8" id="KW-0312">Gluconeogenesis</keyword>
<organism evidence="10 11">
    <name type="scientific">Pseudidiomarina halophila</name>
    <dbReference type="NCBI Taxonomy" id="1449799"/>
    <lineage>
        <taxon>Bacteria</taxon>
        <taxon>Pseudomonadati</taxon>
        <taxon>Pseudomonadota</taxon>
        <taxon>Gammaproteobacteria</taxon>
        <taxon>Alteromonadales</taxon>
        <taxon>Idiomarinaceae</taxon>
        <taxon>Pseudidiomarina</taxon>
    </lineage>
</organism>
<feature type="active site" description="Electrophile" evidence="8">
    <location>
        <position position="96"/>
    </location>
</feature>
<dbReference type="InterPro" id="IPR022896">
    <property type="entry name" value="TrioseP_Isoase_bac/euk"/>
</dbReference>
<comment type="subcellular location">
    <subcellularLocation>
        <location evidence="8 9">Cytoplasm</location>
    </subcellularLocation>
</comment>
<dbReference type="GO" id="GO:0006096">
    <property type="term" value="P:glycolytic process"/>
    <property type="evidence" value="ECO:0007669"/>
    <property type="project" value="UniProtKB-UniRule"/>
</dbReference>
<dbReference type="GO" id="GO:0004807">
    <property type="term" value="F:triose-phosphate isomerase activity"/>
    <property type="evidence" value="ECO:0007669"/>
    <property type="project" value="UniProtKB-UniRule"/>
</dbReference>
<keyword evidence="7 8" id="KW-0413">Isomerase</keyword>
<dbReference type="PROSITE" id="PS51440">
    <property type="entry name" value="TIM_2"/>
    <property type="match status" value="1"/>
</dbReference>
<keyword evidence="11" id="KW-1185">Reference proteome</keyword>
<dbReference type="Proteomes" id="UP000287198">
    <property type="component" value="Unassembled WGS sequence"/>
</dbReference>
<evidence type="ECO:0000256" key="7">
    <source>
        <dbReference type="ARBA" id="ARBA00023235"/>
    </source>
</evidence>
<keyword evidence="5 8" id="KW-0963">Cytoplasm</keyword>
<dbReference type="UniPathway" id="UPA00109">
    <property type="reaction ID" value="UER00189"/>
</dbReference>
<comment type="subunit">
    <text evidence="8 9">Homodimer.</text>
</comment>
<dbReference type="Pfam" id="PF00121">
    <property type="entry name" value="TIM"/>
    <property type="match status" value="1"/>
</dbReference>
<dbReference type="PROSITE" id="PS00171">
    <property type="entry name" value="TIM_1"/>
    <property type="match status" value="1"/>
</dbReference>
<dbReference type="PANTHER" id="PTHR21139:SF42">
    <property type="entry name" value="TRIOSEPHOSPHATE ISOMERASE"/>
    <property type="match status" value="1"/>
</dbReference>
<evidence type="ECO:0000256" key="4">
    <source>
        <dbReference type="ARBA" id="ARBA00022432"/>
    </source>
</evidence>
<comment type="pathway">
    <text evidence="1 8 9">Carbohydrate degradation; glycolysis; D-glyceraldehyde 3-phosphate from glycerone phosphate: step 1/1.</text>
</comment>
<feature type="binding site" evidence="8">
    <location>
        <position position="216"/>
    </location>
    <ligand>
        <name>substrate</name>
    </ligand>
</feature>
<dbReference type="InterPro" id="IPR020861">
    <property type="entry name" value="Triosephosphate_isomerase_AS"/>
</dbReference>
<dbReference type="NCBIfam" id="TIGR00419">
    <property type="entry name" value="tim"/>
    <property type="match status" value="1"/>
</dbReference>
<feature type="binding site" evidence="8">
    <location>
        <begin position="237"/>
        <end position="238"/>
    </location>
    <ligand>
        <name>substrate</name>
    </ligand>
</feature>